<dbReference type="PATRIC" id="fig|266265.5.peg.8095"/>
<evidence type="ECO:0000259" key="1">
    <source>
        <dbReference type="Pfam" id="PF07992"/>
    </source>
</evidence>
<dbReference type="STRING" id="266265.Bxe_C0316"/>
<reference evidence="2 3" key="1">
    <citation type="journal article" date="2006" name="Proc. Natl. Acad. Sci. U.S.A.">
        <title>Burkholderia xenovorans LB400 harbors a multi-replicon, 9.73-Mbp genome shaped for versatility.</title>
        <authorList>
            <person name="Chain P.S."/>
            <person name="Denef V.J."/>
            <person name="Konstantinidis K.T."/>
            <person name="Vergez L.M."/>
            <person name="Agullo L."/>
            <person name="Reyes V.L."/>
            <person name="Hauser L."/>
            <person name="Cordova M."/>
            <person name="Gomez L."/>
            <person name="Gonzalez M."/>
            <person name="Land M."/>
            <person name="Lao V."/>
            <person name="Larimer F."/>
            <person name="LiPuma J.J."/>
            <person name="Mahenthiralingam E."/>
            <person name="Malfatti S.A."/>
            <person name="Marx C.J."/>
            <person name="Parnell J.J."/>
            <person name="Ramette A."/>
            <person name="Richardson P."/>
            <person name="Seeger M."/>
            <person name="Smith D."/>
            <person name="Spilker T."/>
            <person name="Sul W.J."/>
            <person name="Tsoi T.V."/>
            <person name="Ulrich L.E."/>
            <person name="Zhulin I.B."/>
            <person name="Tiedje J.M."/>
        </authorList>
    </citation>
    <scope>NUCLEOTIDE SEQUENCE [LARGE SCALE GENOMIC DNA]</scope>
    <source>
        <strain evidence="2 3">LB400</strain>
    </source>
</reference>
<dbReference type="Gene3D" id="3.50.50.60">
    <property type="entry name" value="FAD/NAD(P)-binding domain"/>
    <property type="match status" value="2"/>
</dbReference>
<dbReference type="Proteomes" id="UP000001817">
    <property type="component" value="Chromosome 3"/>
</dbReference>
<name>Q13I57_PARXL</name>
<dbReference type="AlphaFoldDB" id="Q13I57"/>
<dbReference type="RefSeq" id="WP_011493492.1">
    <property type="nucleotide sequence ID" value="NC_007953.1"/>
</dbReference>
<dbReference type="SUPFAM" id="SSF51905">
    <property type="entry name" value="FAD/NAD(P)-binding domain"/>
    <property type="match status" value="1"/>
</dbReference>
<dbReference type="PANTHER" id="PTHR42877:SF4">
    <property type="entry name" value="FAD_NAD(P)-BINDING DOMAIN-CONTAINING PROTEIN-RELATED"/>
    <property type="match status" value="1"/>
</dbReference>
<accession>Q13I57</accession>
<gene>
    <name evidence="2" type="ORF">Bxe_C0316</name>
</gene>
<dbReference type="InterPro" id="IPR023753">
    <property type="entry name" value="FAD/NAD-binding_dom"/>
</dbReference>
<dbReference type="eggNOG" id="COG2072">
    <property type="taxonomic scope" value="Bacteria"/>
</dbReference>
<evidence type="ECO:0000313" key="3">
    <source>
        <dbReference type="Proteomes" id="UP000001817"/>
    </source>
</evidence>
<dbReference type="GO" id="GO:0004497">
    <property type="term" value="F:monooxygenase activity"/>
    <property type="evidence" value="ECO:0007669"/>
    <property type="project" value="UniProtKB-KW"/>
</dbReference>
<feature type="domain" description="FAD/NAD(P)-binding" evidence="1">
    <location>
        <begin position="159"/>
        <end position="367"/>
    </location>
</feature>
<sequence length="656" mass="73281">MHNNGLQSATGSAGSASGATPFHQGAMTLEEIKDAVAIANVPALLMVLHQFTGDDRWLETPYLPTRGKGLLDHDSGGLPEEIQLQIRHSAIDVIWKLQSGIAPKIVAPSPEKLIRMMSVYMGEEVDAIYGQMLSSEFARRVGAPVPGEDNTHVEPPEGFNVIVIGTGVAGVAAAERLEAMGVSYVILEKQKAAGGNWWQNTYPGCGVDTPSHLYSFSFAQVDWKKHFALRDDVQSYIAGSLRKVGAENRVRFDTEAVAAIYDEEKKIWQVHVKNQAGVSETLTANVVLSAVGVLNRPTLPKVAGLEKFQGTMFHSAEWNNAIDLKGKRVAVVGTGASSMQIVSAIGDRVGHLTVFQRSPQWVAPFDKFGLAILDPLRMLIQSCPLYRTWYWLRLFWQFGDKVIEALRKDPLWPHPERSVNARNDAHRDYFTRYLKEELDGRPDLFDKCLPTYPPFGKRILLDNGWFRTLRRDNVTLVTEAVTEVREHSLVSASGDEYAADVVIWATGFDVARFVSSMDVRGIGGVSLRTAWNDDDPRAYLGISVPGFPNFLMLGGPHSFPGSGSFMFFMEVQMRYISRLLKQMFKKGIVAVDAREDANNRYNELVDELHAKTVWTHPGMSTYYKNSKGRVVFVMPFLNVEYWEMVKNVNLEDYTVR</sequence>
<keyword evidence="3" id="KW-1185">Reference proteome</keyword>
<dbReference type="PANTHER" id="PTHR42877">
    <property type="entry name" value="L-ORNITHINE N(5)-MONOOXYGENASE-RELATED"/>
    <property type="match status" value="1"/>
</dbReference>
<dbReference type="Pfam" id="PF07992">
    <property type="entry name" value="Pyr_redox_2"/>
    <property type="match status" value="1"/>
</dbReference>
<organism evidence="2 3">
    <name type="scientific">Paraburkholderia xenovorans (strain LB400)</name>
    <dbReference type="NCBI Taxonomy" id="266265"/>
    <lineage>
        <taxon>Bacteria</taxon>
        <taxon>Pseudomonadati</taxon>
        <taxon>Pseudomonadota</taxon>
        <taxon>Betaproteobacteria</taxon>
        <taxon>Burkholderiales</taxon>
        <taxon>Burkholderiaceae</taxon>
        <taxon>Paraburkholderia</taxon>
    </lineage>
</organism>
<proteinExistence type="predicted"/>
<dbReference type="PRINTS" id="PR00411">
    <property type="entry name" value="PNDRDTASEI"/>
</dbReference>
<dbReference type="KEGG" id="bxe:Bxe_C0316"/>
<dbReference type="InterPro" id="IPR051209">
    <property type="entry name" value="FAD-bind_Monooxygenase_sf"/>
</dbReference>
<dbReference type="InterPro" id="IPR036188">
    <property type="entry name" value="FAD/NAD-bd_sf"/>
</dbReference>
<keyword evidence="2" id="KW-0503">Monooxygenase</keyword>
<dbReference type="EMBL" id="CP000272">
    <property type="protein sequence ID" value="ABE36232.1"/>
    <property type="molecule type" value="Genomic_DNA"/>
</dbReference>
<evidence type="ECO:0000313" key="2">
    <source>
        <dbReference type="EMBL" id="ABE36232.1"/>
    </source>
</evidence>
<keyword evidence="2" id="KW-0560">Oxidoreductase</keyword>
<protein>
    <submittedName>
        <fullName evidence="2">Cyclohexanone monooxygenase</fullName>
    </submittedName>
</protein>